<proteinExistence type="inferred from homology"/>
<feature type="compositionally biased region" description="Basic and acidic residues" evidence="6">
    <location>
        <begin position="52"/>
        <end position="63"/>
    </location>
</feature>
<reference evidence="7 8" key="1">
    <citation type="submission" date="2020-08" db="EMBL/GenBank/DDBJ databases">
        <authorList>
            <person name="Hejnol A."/>
        </authorList>
    </citation>
    <scope>NUCLEOTIDE SEQUENCE [LARGE SCALE GENOMIC DNA]</scope>
</reference>
<feature type="coiled-coil region" evidence="5">
    <location>
        <begin position="176"/>
        <end position="246"/>
    </location>
</feature>
<protein>
    <submittedName>
        <fullName evidence="7">DgyrCDS12180</fullName>
    </submittedName>
</protein>
<evidence type="ECO:0000256" key="6">
    <source>
        <dbReference type="SAM" id="MobiDB-lite"/>
    </source>
</evidence>
<sequence length="255" mass="29047">MIPPNASLVKYDNPVLVSRNTDKKTPKARALKVSPGQTQAAGPVPSPPPKSKGGDSKSNRETEEILNSILPPREWTEGGQLWVQQVSSTPATRLDVVNLQEELDKRLQQRQARETGICPVRRELYSQCFDELIREVTINCAERGLILLRVRDEIRMTIAAYQTLYESSVAFGMRKALQSEQGKSDMERRIAELETDKRELERQVNDLKAKCEQIEKRAAEQRSVEEKKHSEEINFLKRTNQQLKTQLEGIIAPKK</sequence>
<dbReference type="GO" id="GO:0097546">
    <property type="term" value="C:ciliary base"/>
    <property type="evidence" value="ECO:0007669"/>
    <property type="project" value="TreeGrafter"/>
</dbReference>
<name>A0A7I8W7H8_9ANNE</name>
<dbReference type="PANTHER" id="PTHR13183">
    <property type="entry name" value="AXONEMAL INNER ARM DYNEIN LIGHT CHAIN 28"/>
    <property type="match status" value="1"/>
</dbReference>
<evidence type="ECO:0000256" key="2">
    <source>
        <dbReference type="ARBA" id="ARBA00023054"/>
    </source>
</evidence>
<comment type="similarity">
    <text evidence="4">Belongs to the inner dynein arm light chain family.</text>
</comment>
<dbReference type="OrthoDB" id="273640at2759"/>
<dbReference type="GO" id="GO:0005930">
    <property type="term" value="C:axoneme"/>
    <property type="evidence" value="ECO:0007669"/>
    <property type="project" value="TreeGrafter"/>
</dbReference>
<dbReference type="AlphaFoldDB" id="A0A7I8W7H8"/>
<evidence type="ECO:0000313" key="8">
    <source>
        <dbReference type="Proteomes" id="UP000549394"/>
    </source>
</evidence>
<keyword evidence="1" id="KW-0243">Dynein</keyword>
<keyword evidence="2 5" id="KW-0175">Coiled coil</keyword>
<dbReference type="GO" id="GO:0030286">
    <property type="term" value="C:dynein complex"/>
    <property type="evidence" value="ECO:0007669"/>
    <property type="project" value="UniProtKB-KW"/>
</dbReference>
<dbReference type="Pfam" id="PF10211">
    <property type="entry name" value="Ax_dynein_light"/>
    <property type="match status" value="1"/>
</dbReference>
<evidence type="ECO:0000256" key="4">
    <source>
        <dbReference type="ARBA" id="ARBA00038114"/>
    </source>
</evidence>
<dbReference type="GO" id="GO:0045504">
    <property type="term" value="F:dynein heavy chain binding"/>
    <property type="evidence" value="ECO:0007669"/>
    <property type="project" value="TreeGrafter"/>
</dbReference>
<dbReference type="PANTHER" id="PTHR13183:SF0">
    <property type="entry name" value="AXONEMAL DYNEIN LIGHT INTERMEDIATE POLYPEPTIDE 1"/>
    <property type="match status" value="1"/>
</dbReference>
<evidence type="ECO:0000256" key="3">
    <source>
        <dbReference type="ARBA" id="ARBA00023175"/>
    </source>
</evidence>
<dbReference type="InterPro" id="IPR019347">
    <property type="entry name" value="Axonemal_dynein_light_chain"/>
</dbReference>
<keyword evidence="8" id="KW-1185">Reference proteome</keyword>
<gene>
    <name evidence="7" type="ORF">DGYR_LOCUS11504</name>
</gene>
<dbReference type="Proteomes" id="UP000549394">
    <property type="component" value="Unassembled WGS sequence"/>
</dbReference>
<evidence type="ECO:0000313" key="7">
    <source>
        <dbReference type="EMBL" id="CAD5123873.1"/>
    </source>
</evidence>
<evidence type="ECO:0000256" key="1">
    <source>
        <dbReference type="ARBA" id="ARBA00023017"/>
    </source>
</evidence>
<dbReference type="EMBL" id="CAJFCJ010000019">
    <property type="protein sequence ID" value="CAD5123873.1"/>
    <property type="molecule type" value="Genomic_DNA"/>
</dbReference>
<keyword evidence="3" id="KW-0505">Motor protein</keyword>
<feature type="region of interest" description="Disordered" evidence="6">
    <location>
        <begin position="1"/>
        <end position="63"/>
    </location>
</feature>
<evidence type="ECO:0000256" key="5">
    <source>
        <dbReference type="SAM" id="Coils"/>
    </source>
</evidence>
<accession>A0A7I8W7H8</accession>
<comment type="caution">
    <text evidence="7">The sequence shown here is derived from an EMBL/GenBank/DDBJ whole genome shotgun (WGS) entry which is preliminary data.</text>
</comment>
<organism evidence="7 8">
    <name type="scientific">Dimorphilus gyrociliatus</name>
    <dbReference type="NCBI Taxonomy" id="2664684"/>
    <lineage>
        <taxon>Eukaryota</taxon>
        <taxon>Metazoa</taxon>
        <taxon>Spiralia</taxon>
        <taxon>Lophotrochozoa</taxon>
        <taxon>Annelida</taxon>
        <taxon>Polychaeta</taxon>
        <taxon>Polychaeta incertae sedis</taxon>
        <taxon>Dinophilidae</taxon>
        <taxon>Dimorphilus</taxon>
    </lineage>
</organism>